<keyword evidence="1" id="KW-1133">Transmembrane helix</keyword>
<gene>
    <name evidence="2" type="ORF">STRMA_0663</name>
</gene>
<evidence type="ECO:0000313" key="3">
    <source>
        <dbReference type="Proteomes" id="UP000003573"/>
    </source>
</evidence>
<dbReference type="InterPro" id="IPR029058">
    <property type="entry name" value="AB_hydrolase_fold"/>
</dbReference>
<comment type="caution">
    <text evidence="2">The sequence shown here is derived from an EMBL/GenBank/DDBJ whole genome shotgun (WGS) entry which is preliminary data.</text>
</comment>
<sequence>MKKKYFIGGFFIIIVAFILGFFYFQNPAGHLNKRKYSQSTAPTLFFHGYGSSANAEKHMVNAAKRAGVTKTVIRAEVDHKGQVVLKGKIPKNAINPIVMVNFADNQNPNYDVDAKYAEAVVSQLSKTYQFKKMNMVGHSMGNMAINFYMLKNAQNKNLPQLQKQVDIAGHFNGIKGYDLPEGVEVDSKTGKPSQTTAAYEELLQLRERYPENQVSVLNIYGDKGDGSDGPVSNTSSQTLKYLIGDRAKSYKEHKFTGKMASHSNLHENPQVDKMLINFLWGK</sequence>
<dbReference type="InterPro" id="IPR010315">
    <property type="entry name" value="DUF915_hydro-like"/>
</dbReference>
<evidence type="ECO:0008006" key="4">
    <source>
        <dbReference type="Google" id="ProtNLM"/>
    </source>
</evidence>
<dbReference type="AlphaFoldDB" id="G5JUC2"/>
<dbReference type="eggNOG" id="COG4814">
    <property type="taxonomic scope" value="Bacteria"/>
</dbReference>
<dbReference type="Proteomes" id="UP000003573">
    <property type="component" value="Unassembled WGS sequence"/>
</dbReference>
<keyword evidence="1" id="KW-0472">Membrane</keyword>
<keyword evidence="3" id="KW-1185">Reference proteome</keyword>
<reference evidence="2 3" key="1">
    <citation type="journal article" date="2014" name="Int. J. Syst. Evol. Microbiol.">
        <title>Phylogenomics and the dynamic genome evolution of the genus Streptococcus.</title>
        <authorList>
            <consortium name="The Broad Institute Genome Sequencing Platform"/>
            <person name="Richards V.P."/>
            <person name="Palmer S.R."/>
            <person name="Pavinski Bitar P.D."/>
            <person name="Qin X."/>
            <person name="Weinstock G.M."/>
            <person name="Highlander S.K."/>
            <person name="Town C.D."/>
            <person name="Burne R.A."/>
            <person name="Stanhope M.J."/>
        </authorList>
    </citation>
    <scope>NUCLEOTIDE SEQUENCE [LARGE SCALE GENOMIC DNA]</scope>
    <source>
        <strain evidence="2 3">NCTC 11558</strain>
    </source>
</reference>
<dbReference type="Pfam" id="PF06028">
    <property type="entry name" value="DUF915"/>
    <property type="match status" value="1"/>
</dbReference>
<protein>
    <recommendedName>
        <fullName evidence="4">Alpha/beta hydrolase, PF06028 family</fullName>
    </recommendedName>
</protein>
<evidence type="ECO:0000256" key="1">
    <source>
        <dbReference type="SAM" id="Phobius"/>
    </source>
</evidence>
<dbReference type="RefSeq" id="WP_003079285.1">
    <property type="nucleotide sequence ID" value="NZ_AEUW02000001.1"/>
</dbReference>
<dbReference type="STRING" id="764298.STRMA_0663"/>
<feature type="transmembrane region" description="Helical" evidence="1">
    <location>
        <begin position="6"/>
        <end position="24"/>
    </location>
</feature>
<proteinExistence type="predicted"/>
<name>G5JUC2_9STRE</name>
<keyword evidence="1" id="KW-0812">Transmembrane</keyword>
<dbReference type="EMBL" id="AEUW02000001">
    <property type="protein sequence ID" value="EHJ51921.1"/>
    <property type="molecule type" value="Genomic_DNA"/>
</dbReference>
<evidence type="ECO:0000313" key="2">
    <source>
        <dbReference type="EMBL" id="EHJ51921.1"/>
    </source>
</evidence>
<dbReference type="SUPFAM" id="SSF53474">
    <property type="entry name" value="alpha/beta-Hydrolases"/>
    <property type="match status" value="1"/>
</dbReference>
<dbReference type="OrthoDB" id="503948at2"/>
<organism evidence="2 3">
    <name type="scientific">Streptococcus macacae NCTC 11558</name>
    <dbReference type="NCBI Taxonomy" id="764298"/>
    <lineage>
        <taxon>Bacteria</taxon>
        <taxon>Bacillati</taxon>
        <taxon>Bacillota</taxon>
        <taxon>Bacilli</taxon>
        <taxon>Lactobacillales</taxon>
        <taxon>Streptococcaceae</taxon>
        <taxon>Streptococcus</taxon>
    </lineage>
</organism>
<dbReference type="Gene3D" id="3.40.50.1820">
    <property type="entry name" value="alpha/beta hydrolase"/>
    <property type="match status" value="1"/>
</dbReference>
<accession>G5JUC2</accession>